<feature type="region of interest" description="Disordered" evidence="1">
    <location>
        <begin position="362"/>
        <end position="400"/>
    </location>
</feature>
<name>A0A1J4JFI1_9EUKA</name>
<feature type="compositionally biased region" description="Basic and acidic residues" evidence="1">
    <location>
        <begin position="155"/>
        <end position="166"/>
    </location>
</feature>
<dbReference type="RefSeq" id="XP_068351111.1">
    <property type="nucleotide sequence ID" value="XM_068494690.1"/>
</dbReference>
<feature type="region of interest" description="Disordered" evidence="1">
    <location>
        <begin position="453"/>
        <end position="496"/>
    </location>
</feature>
<dbReference type="Proteomes" id="UP000179807">
    <property type="component" value="Unassembled WGS sequence"/>
</dbReference>
<keyword evidence="3" id="KW-1185">Reference proteome</keyword>
<gene>
    <name evidence="2" type="ORF">TRFO_09117</name>
</gene>
<dbReference type="PANTHER" id="PTHR47026">
    <property type="entry name" value="PIGMENTOSA GTPASE REGULATOR-LIKE PROTEIN, PUTATIVE-RELATED"/>
    <property type="match status" value="1"/>
</dbReference>
<feature type="region of interest" description="Disordered" evidence="1">
    <location>
        <begin position="128"/>
        <end position="166"/>
    </location>
</feature>
<evidence type="ECO:0000313" key="2">
    <source>
        <dbReference type="EMBL" id="OHS97974.1"/>
    </source>
</evidence>
<protein>
    <submittedName>
        <fullName evidence="2">Uncharacterized protein</fullName>
    </submittedName>
</protein>
<evidence type="ECO:0000256" key="1">
    <source>
        <dbReference type="SAM" id="MobiDB-lite"/>
    </source>
</evidence>
<dbReference type="EMBL" id="MLAK01001082">
    <property type="protein sequence ID" value="OHS97974.1"/>
    <property type="molecule type" value="Genomic_DNA"/>
</dbReference>
<evidence type="ECO:0000313" key="3">
    <source>
        <dbReference type="Proteomes" id="UP000179807"/>
    </source>
</evidence>
<dbReference type="VEuPathDB" id="TrichDB:TRFO_09117"/>
<comment type="caution">
    <text evidence="2">The sequence shown here is derived from an EMBL/GenBank/DDBJ whole genome shotgun (WGS) entry which is preliminary data.</text>
</comment>
<accession>A0A1J4JFI1</accession>
<dbReference type="GeneID" id="94829394"/>
<feature type="region of interest" description="Disordered" evidence="1">
    <location>
        <begin position="558"/>
        <end position="584"/>
    </location>
</feature>
<sequence length="677" mass="78097">MIRKPLPPRSQSVQKVGPGVRTIPEPPPFLMAQSFLNDQTCISLRERLETDTNLSDADSDTLQKLIIHLKETEEIKASEENYSEAKKMKAFQEIVRNEIRIRTLKEMKQISRSAINSAHKYTQNFNSLANQSKKGSRTANCSPSKSEESNDCDDSEKSETDQSFKSINEKYHEKLEKFDLETNEKREHLMKRQQQCIERFENSWTNEIPKQYNKPSYKLLQIKQVERTLAKTGDYDRATALHKEAADLAMIEGQQNQAKLVNDYKSAKSKLIEKHRKEVELFESNRNESRHLIQTRHEIELKAAMNRNIVMQQKLKERTMSKQRQLQYNFGQRKYSVPIASKLKYKPISQVYASNKSLGATLLPPLKPPTNETIQEEEERKKREKAKMAADFKRKQEEERRRKIEIMQRNYEEQQQRIIQEKAERQKQRNNRRNQNNTFITEIDEENNIIQPIETFNDPSSNTESNIHYNTNSSHNGNTYNDNNSHSNGDENAKSEEKSFLDYQINKCEDQVEAKCEVQGESKDEYANDIVTRNTTIGEIKGAKTNRNRNISLRSISREETYSKSSCASRGKTSAIDEEEGNTTFNSELAKFSRSQPNLVQMDSIPNISSTSSNTGLLNSESECDQSLLPVNSMSDLHTLSLPLDGQILDEMERHPSVLSQAPSTIDISQYSKNVNV</sequence>
<feature type="compositionally biased region" description="Polar residues" evidence="1">
    <location>
        <begin position="457"/>
        <end position="487"/>
    </location>
</feature>
<proteinExistence type="predicted"/>
<feature type="compositionally biased region" description="Polar residues" evidence="1">
    <location>
        <begin position="563"/>
        <end position="572"/>
    </location>
</feature>
<organism evidence="2 3">
    <name type="scientific">Tritrichomonas foetus</name>
    <dbReference type="NCBI Taxonomy" id="1144522"/>
    <lineage>
        <taxon>Eukaryota</taxon>
        <taxon>Metamonada</taxon>
        <taxon>Parabasalia</taxon>
        <taxon>Tritrichomonadida</taxon>
        <taxon>Tritrichomonadidae</taxon>
        <taxon>Tritrichomonas</taxon>
    </lineage>
</organism>
<feature type="compositionally biased region" description="Polar residues" evidence="1">
    <location>
        <begin position="128"/>
        <end position="144"/>
    </location>
</feature>
<reference evidence="2" key="1">
    <citation type="submission" date="2016-10" db="EMBL/GenBank/DDBJ databases">
        <authorList>
            <person name="Benchimol M."/>
            <person name="Almeida L.G."/>
            <person name="Vasconcelos A.T."/>
            <person name="Perreira-Neves A."/>
            <person name="Rosa I.A."/>
            <person name="Tasca T."/>
            <person name="Bogo M.R."/>
            <person name="de Souza W."/>
        </authorList>
    </citation>
    <scope>NUCLEOTIDE SEQUENCE [LARGE SCALE GENOMIC DNA]</scope>
    <source>
        <strain evidence="2">K</strain>
    </source>
</reference>
<feature type="compositionally biased region" description="Basic and acidic residues" evidence="1">
    <location>
        <begin position="378"/>
        <end position="400"/>
    </location>
</feature>
<dbReference type="PANTHER" id="PTHR47026:SF2">
    <property type="entry name" value="FLAGELLAR ASSOCIATED PROTEIN"/>
    <property type="match status" value="1"/>
</dbReference>
<dbReference type="AlphaFoldDB" id="A0A1J4JFI1"/>